<dbReference type="InterPro" id="IPR011701">
    <property type="entry name" value="MFS"/>
</dbReference>
<dbReference type="PANTHER" id="PTHR11360:SF284">
    <property type="entry name" value="EG:103B4.3 PROTEIN-RELATED"/>
    <property type="match status" value="1"/>
</dbReference>
<feature type="transmembrane region" description="Helical" evidence="5">
    <location>
        <begin position="351"/>
        <end position="369"/>
    </location>
</feature>
<dbReference type="RefSeq" id="WP_234754922.1">
    <property type="nucleotide sequence ID" value="NZ_BAAAWN010000001.1"/>
</dbReference>
<dbReference type="Pfam" id="PF07690">
    <property type="entry name" value="MFS_1"/>
    <property type="match status" value="1"/>
</dbReference>
<feature type="transmembrane region" description="Helical" evidence="5">
    <location>
        <begin position="287"/>
        <end position="307"/>
    </location>
</feature>
<dbReference type="SUPFAM" id="SSF103473">
    <property type="entry name" value="MFS general substrate transporter"/>
    <property type="match status" value="1"/>
</dbReference>
<dbReference type="InterPro" id="IPR050327">
    <property type="entry name" value="Proton-linked_MCT"/>
</dbReference>
<dbReference type="PROSITE" id="PS50850">
    <property type="entry name" value="MFS"/>
    <property type="match status" value="1"/>
</dbReference>
<comment type="subcellular location">
    <subcellularLocation>
        <location evidence="1">Cell membrane</location>
        <topology evidence="1">Multi-pass membrane protein</topology>
    </subcellularLocation>
</comment>
<evidence type="ECO:0000313" key="8">
    <source>
        <dbReference type="Proteomes" id="UP001589702"/>
    </source>
</evidence>
<gene>
    <name evidence="7" type="ORF">ACFFP1_12225</name>
</gene>
<sequence>MPRSTNRPVVTVGEVRAASAGVIALAAVSGVRFSYGVILPGLSDQLNSTILVLAMPFTVHWLVFTLTAPLAWRVFARYGTRFMFIAGGVLCGLGMAALPLVTSPIEATLTYGILVGLGTHGLGQMAANHPVLMISDQSRRDRLFGVVACGAPVGTAAYPAISALVTDATDWRVAAVVVGATVLGTSFFAAMLLPSRYPRRGLVPGVHTATRPRATAPWREASFLLLCAAFFTSLLVQTAVPILLPVWGAGQGFSAAQLAIAFTIMGSAGLVGRFVMTGTGCVFGRQLWAVVPVGLLGVSGFVVAVFASNEWWLYIAVLLLGFSTPVFGALFAIATLACFPPERYAQISGALLVPVGIGAAISGLIPGLADNHTVPFTLIWLLLAGMLASGSVLFLVAERVSPVYRAQLAVSTSSPEGADRRRAP</sequence>
<evidence type="ECO:0000259" key="6">
    <source>
        <dbReference type="PROSITE" id="PS50850"/>
    </source>
</evidence>
<proteinExistence type="predicted"/>
<feature type="transmembrane region" description="Helical" evidence="5">
    <location>
        <begin position="313"/>
        <end position="339"/>
    </location>
</feature>
<feature type="transmembrane region" description="Helical" evidence="5">
    <location>
        <begin position="143"/>
        <end position="161"/>
    </location>
</feature>
<name>A0ABV5XZT0_ARTRM</name>
<keyword evidence="3 5" id="KW-1133">Transmembrane helix</keyword>
<dbReference type="InterPro" id="IPR036259">
    <property type="entry name" value="MFS_trans_sf"/>
</dbReference>
<reference evidence="7 8" key="1">
    <citation type="submission" date="2024-09" db="EMBL/GenBank/DDBJ databases">
        <authorList>
            <person name="Sun Q."/>
            <person name="Mori K."/>
        </authorList>
    </citation>
    <scope>NUCLEOTIDE SEQUENCE [LARGE SCALE GENOMIC DNA]</scope>
    <source>
        <strain evidence="7 8">JCM 1334</strain>
    </source>
</reference>
<feature type="transmembrane region" description="Helical" evidence="5">
    <location>
        <begin position="108"/>
        <end position="131"/>
    </location>
</feature>
<evidence type="ECO:0000256" key="1">
    <source>
        <dbReference type="ARBA" id="ARBA00004651"/>
    </source>
</evidence>
<feature type="transmembrane region" description="Helical" evidence="5">
    <location>
        <begin position="223"/>
        <end position="247"/>
    </location>
</feature>
<dbReference type="InterPro" id="IPR020846">
    <property type="entry name" value="MFS_dom"/>
</dbReference>
<keyword evidence="8" id="KW-1185">Reference proteome</keyword>
<keyword evidence="2 5" id="KW-0812">Transmembrane</keyword>
<dbReference type="PANTHER" id="PTHR11360">
    <property type="entry name" value="MONOCARBOXYLATE TRANSPORTER"/>
    <property type="match status" value="1"/>
</dbReference>
<feature type="transmembrane region" description="Helical" evidence="5">
    <location>
        <begin position="20"/>
        <end position="38"/>
    </location>
</feature>
<feature type="domain" description="Major facilitator superfamily (MFS) profile" evidence="6">
    <location>
        <begin position="14"/>
        <end position="402"/>
    </location>
</feature>
<evidence type="ECO:0000256" key="4">
    <source>
        <dbReference type="ARBA" id="ARBA00023136"/>
    </source>
</evidence>
<feature type="transmembrane region" description="Helical" evidence="5">
    <location>
        <begin position="173"/>
        <end position="193"/>
    </location>
</feature>
<feature type="transmembrane region" description="Helical" evidence="5">
    <location>
        <begin position="82"/>
        <end position="102"/>
    </location>
</feature>
<keyword evidence="4 5" id="KW-0472">Membrane</keyword>
<evidence type="ECO:0000256" key="2">
    <source>
        <dbReference type="ARBA" id="ARBA00022692"/>
    </source>
</evidence>
<comment type="caution">
    <text evidence="7">The sequence shown here is derived from an EMBL/GenBank/DDBJ whole genome shotgun (WGS) entry which is preliminary data.</text>
</comment>
<evidence type="ECO:0000256" key="3">
    <source>
        <dbReference type="ARBA" id="ARBA00022989"/>
    </source>
</evidence>
<accession>A0ABV5XZT0</accession>
<dbReference type="Proteomes" id="UP001589702">
    <property type="component" value="Unassembled WGS sequence"/>
</dbReference>
<organism evidence="7 8">
    <name type="scientific">Arthrobacter ramosus</name>
    <dbReference type="NCBI Taxonomy" id="1672"/>
    <lineage>
        <taxon>Bacteria</taxon>
        <taxon>Bacillati</taxon>
        <taxon>Actinomycetota</taxon>
        <taxon>Actinomycetes</taxon>
        <taxon>Micrococcales</taxon>
        <taxon>Micrococcaceae</taxon>
        <taxon>Arthrobacter</taxon>
    </lineage>
</organism>
<protein>
    <submittedName>
        <fullName evidence="7">MFS transporter</fullName>
    </submittedName>
</protein>
<evidence type="ECO:0000313" key="7">
    <source>
        <dbReference type="EMBL" id="MFB9820259.1"/>
    </source>
</evidence>
<evidence type="ECO:0000256" key="5">
    <source>
        <dbReference type="SAM" id="Phobius"/>
    </source>
</evidence>
<dbReference type="EMBL" id="JBHMBC010000018">
    <property type="protein sequence ID" value="MFB9820259.1"/>
    <property type="molecule type" value="Genomic_DNA"/>
</dbReference>
<feature type="transmembrane region" description="Helical" evidence="5">
    <location>
        <begin position="50"/>
        <end position="75"/>
    </location>
</feature>
<feature type="transmembrane region" description="Helical" evidence="5">
    <location>
        <begin position="375"/>
        <end position="397"/>
    </location>
</feature>
<dbReference type="Gene3D" id="1.20.1250.20">
    <property type="entry name" value="MFS general substrate transporter like domains"/>
    <property type="match status" value="2"/>
</dbReference>
<feature type="transmembrane region" description="Helical" evidence="5">
    <location>
        <begin position="253"/>
        <end position="275"/>
    </location>
</feature>